<dbReference type="InterPro" id="IPR027417">
    <property type="entry name" value="P-loop_NTPase"/>
</dbReference>
<feature type="signal peptide" evidence="1">
    <location>
        <begin position="1"/>
        <end position="17"/>
    </location>
</feature>
<reference evidence="2" key="1">
    <citation type="submission" date="2023-08" db="EMBL/GenBank/DDBJ databases">
        <authorList>
            <person name="Chen Y."/>
            <person name="Shah S."/>
            <person name="Dougan E. K."/>
            <person name="Thang M."/>
            <person name="Chan C."/>
        </authorList>
    </citation>
    <scope>NUCLEOTIDE SEQUENCE</scope>
</reference>
<evidence type="ECO:0000256" key="1">
    <source>
        <dbReference type="SAM" id="SignalP"/>
    </source>
</evidence>
<evidence type="ECO:0000313" key="2">
    <source>
        <dbReference type="EMBL" id="CAJ1384334.1"/>
    </source>
</evidence>
<accession>A0AA36IDQ4</accession>
<proteinExistence type="predicted"/>
<dbReference type="Gene3D" id="3.40.50.300">
    <property type="entry name" value="P-loop containing nucleotide triphosphate hydrolases"/>
    <property type="match status" value="1"/>
</dbReference>
<keyword evidence="1" id="KW-0732">Signal</keyword>
<dbReference type="EMBL" id="CAUJNA010001112">
    <property type="protein sequence ID" value="CAJ1384334.1"/>
    <property type="molecule type" value="Genomic_DNA"/>
</dbReference>
<evidence type="ECO:0008006" key="4">
    <source>
        <dbReference type="Google" id="ProtNLM"/>
    </source>
</evidence>
<keyword evidence="3" id="KW-1185">Reference proteome</keyword>
<dbReference type="Proteomes" id="UP001178507">
    <property type="component" value="Unassembled WGS sequence"/>
</dbReference>
<organism evidence="2 3">
    <name type="scientific">Effrenium voratum</name>
    <dbReference type="NCBI Taxonomy" id="2562239"/>
    <lineage>
        <taxon>Eukaryota</taxon>
        <taxon>Sar</taxon>
        <taxon>Alveolata</taxon>
        <taxon>Dinophyceae</taxon>
        <taxon>Suessiales</taxon>
        <taxon>Symbiodiniaceae</taxon>
        <taxon>Effrenium</taxon>
    </lineage>
</organism>
<comment type="caution">
    <text evidence="2">The sequence shown here is derived from an EMBL/GenBank/DDBJ whole genome shotgun (WGS) entry which is preliminary data.</text>
</comment>
<dbReference type="AlphaFoldDB" id="A0AA36IDQ4"/>
<protein>
    <recommendedName>
        <fullName evidence="4">Sulfotransferase</fullName>
    </recommendedName>
</protein>
<feature type="chain" id="PRO_5041258309" description="Sulfotransferase" evidence="1">
    <location>
        <begin position="18"/>
        <end position="398"/>
    </location>
</feature>
<evidence type="ECO:0000313" key="3">
    <source>
        <dbReference type="Proteomes" id="UP001178507"/>
    </source>
</evidence>
<sequence>MLRPLLWLPWLPWLVTGFDETQLLQRVASASSAARGCSSPLVKYAMPKAPKELRNLRWVHFPKAGWSFVTTLWQFACGQRDVLDLSQTTFNHSEWPKLPYKDEVELFWPDRIIMHRYPRGRYCNDEVFGHQNVQTLHSPVSLKEMDQRKWQVIAMFRKPSQRLLSAFYYNGMFAPGIGPRLAELHEKCDRPACFARFPGIAGCYARMLTNSTCAEQDEDSFDSGKARLPEALQVLHAMSFVGLSEKWDLSICLFHRMFGGKVNIGQLQDLHKGPAHEESYNESLLEGFEDEVDEAIYRAAVEKFQGLLREYVGDDADRELLEALETACGEILNPPSETCSCAKVGRECGFDPGIGLDCGECPRARLRVLGLDPDETALECSAEGRCIIEEEEEGLFQW</sequence>
<name>A0AA36IDQ4_9DINO</name>
<gene>
    <name evidence="2" type="ORF">EVOR1521_LOCUS11222</name>
</gene>